<organism evidence="5 6">
    <name type="scientific">Argiope bruennichi</name>
    <name type="common">Wasp spider</name>
    <name type="synonym">Aranea bruennichi</name>
    <dbReference type="NCBI Taxonomy" id="94029"/>
    <lineage>
        <taxon>Eukaryota</taxon>
        <taxon>Metazoa</taxon>
        <taxon>Ecdysozoa</taxon>
        <taxon>Arthropoda</taxon>
        <taxon>Chelicerata</taxon>
        <taxon>Arachnida</taxon>
        <taxon>Araneae</taxon>
        <taxon>Araneomorphae</taxon>
        <taxon>Entelegynae</taxon>
        <taxon>Araneoidea</taxon>
        <taxon>Araneidae</taxon>
        <taxon>Argiope</taxon>
    </lineage>
</organism>
<dbReference type="GO" id="GO:0051016">
    <property type="term" value="P:barbed-end actin filament capping"/>
    <property type="evidence" value="ECO:0007669"/>
    <property type="project" value="TreeGrafter"/>
</dbReference>
<dbReference type="Pfam" id="PF02209">
    <property type="entry name" value="VHP"/>
    <property type="match status" value="1"/>
</dbReference>
<dbReference type="PANTHER" id="PTHR11977">
    <property type="entry name" value="VILLIN"/>
    <property type="match status" value="1"/>
</dbReference>
<sequence>MPKNEVKSSSTVTSKSSEITTVSSDGLTCVTEKTRHVEIRTQNCDGEEKAIVEEHGGSISERLAALQRSGSENWKKRLGGRPPILLKPDGPVMRVKERPSGERPKSLMDRIMMLGEAQDQWRNRVEDKDASQFTVAGKMVQMRYSPQASPIISRKKYSPKPVQSRSKTTNIQELSSYLSQSTPSSPYHLSKSQSSLITTSSTLELEKVTKVNTVSVPKIDDESFTAFFKSVKDRLNRISVSTFDISDEVFEFISSETHDLLSQRKEKLKIQRKHASSGNPLRLLASRSDLKQDYEEIYRGVAERELERMKIERLAKGSSLAMSALAGLASTEDFKNVALKKGSPANPVSENKIFLLQIKGRRRAQVRLVEPKAASLNHGDSYVLVTPNQVYCWHGEFSNVIERVKAAEVANLIQSSKDLGFKGQSEVIIIEEENSSHEKLQEEFFNALSVKKDEIRAAGAPDEDELYEIAIVNTNAVYRLEENELKPCDEFCGAVPKIEMLKSDMIYVFDFGAEMYVWCGKHAGTELRKTAMSLAKDLWDEGYNYSECDINPLNALFDGPLKSQDSKRPDWATFMKTSQHREPVLFKEKFFDWPNIHPLITQKTYSNDSNKGSKFPTSISDIKPCDAKTMLESEVEEPDTVLENSHIGRGLEYHDEEERRHFRITSVSHKMWHISEHGYEVMPEESWGQFHNCDTYVVRWQYMISSTGRTLKGGASRYSFVGRKRWVYFFWQGINSPITEKGASALMTIELNEEKGPHVRVTCGKEPPCFLNLFRGQMIVYNCRRDDDTSDESNPYRLFMLRGDMKTEAVLQEVKLSKGSLRSRSSFLLVNKKSGKLLIWHGCKSAAHTREFILHSAQLVVDNCPIEMNFDDDAELSLSEIEEGSESEDFWVWSNGNDEPYYSLLKSELSYDFTPRLFLIDSMSGNMCAKEIVCPYFTKTHCCPFPLLQSDLKNVSQPGKNSDEIPKAFSVHAGAEPLYFTNIFPYWEEWDVKNDGLDEENSKVMFVQEVLSQLSRDRYSLQELQTKPRPPGVDLLRLESYLNDDEFEEILGMKKEEFYNMPSWKQSELKKSNDVSPKLLFPLFDDGMLTIPGISILPSHLTSRLTPCPPSIFSRSKNGQLRLSLLKRAWNIGSCRIKAFAYDDGPADLDNRHIDDANKRRRSSLPLAKKCSRIMERWQGRVALVTGASTGIGAELCRALVRHGLVVVGCARSVDKIKAIAEEEAMKTSSGKLIDIKCDLTKESDILSMFKEIRQTCGRVDICINNAGLTDNSPLLTGSSSEFRNMLDVNVMALCICTQQAVQLMQENEVEDGQIIHISSILSYKTSVQDPGIHFYLATKHMIRALTEGLRKELKAGKSRIKVMCVSPGIVETQCLVNYWKKDPMKDPNSYLKTFKPLQPKDIADSVLYALSAPAHVEINDILIQPMERSFL</sequence>
<dbReference type="FunFam" id="3.40.50.720:FF:000047">
    <property type="entry name" value="NADP-dependent L-serine/L-allo-threonine dehydrogenase"/>
    <property type="match status" value="1"/>
</dbReference>
<dbReference type="SUPFAM" id="SSF47050">
    <property type="entry name" value="VHP, Villin headpiece domain"/>
    <property type="match status" value="1"/>
</dbReference>
<dbReference type="GO" id="GO:0005737">
    <property type="term" value="C:cytoplasm"/>
    <property type="evidence" value="ECO:0007669"/>
    <property type="project" value="TreeGrafter"/>
</dbReference>
<dbReference type="GO" id="GO:0015629">
    <property type="term" value="C:actin cytoskeleton"/>
    <property type="evidence" value="ECO:0007669"/>
    <property type="project" value="TreeGrafter"/>
</dbReference>
<feature type="compositionally biased region" description="Polar residues" evidence="3">
    <location>
        <begin position="161"/>
        <end position="173"/>
    </location>
</feature>
<evidence type="ECO:0000256" key="2">
    <source>
        <dbReference type="ARBA" id="ARBA00023002"/>
    </source>
</evidence>
<dbReference type="Gene3D" id="3.40.50.720">
    <property type="entry name" value="NAD(P)-binding Rossmann-like Domain"/>
    <property type="match status" value="1"/>
</dbReference>
<dbReference type="SUPFAM" id="SSF51735">
    <property type="entry name" value="NAD(P)-binding Rossmann-fold domains"/>
    <property type="match status" value="1"/>
</dbReference>
<dbReference type="GO" id="GO:0051014">
    <property type="term" value="P:actin filament severing"/>
    <property type="evidence" value="ECO:0007669"/>
    <property type="project" value="TreeGrafter"/>
</dbReference>
<feature type="region of interest" description="Disordered" evidence="3">
    <location>
        <begin position="1"/>
        <end position="26"/>
    </location>
</feature>
<dbReference type="SMART" id="SM00153">
    <property type="entry name" value="VHP"/>
    <property type="match status" value="1"/>
</dbReference>
<name>A0A8T0E5E6_ARGBR</name>
<reference evidence="5" key="2">
    <citation type="submission" date="2020-06" db="EMBL/GenBank/DDBJ databases">
        <authorList>
            <person name="Sheffer M."/>
        </authorList>
    </citation>
    <scope>NUCLEOTIDE SEQUENCE</scope>
</reference>
<dbReference type="Gene3D" id="3.40.20.10">
    <property type="entry name" value="Severin"/>
    <property type="match status" value="4"/>
</dbReference>
<comment type="similarity">
    <text evidence="1">Belongs to the villin/gelsolin family.</text>
</comment>
<dbReference type="InterPro" id="IPR002347">
    <property type="entry name" value="SDR_fam"/>
</dbReference>
<dbReference type="Proteomes" id="UP000807504">
    <property type="component" value="Unassembled WGS sequence"/>
</dbReference>
<dbReference type="InterPro" id="IPR007122">
    <property type="entry name" value="Villin/Gelsolin"/>
</dbReference>
<evidence type="ECO:0000256" key="3">
    <source>
        <dbReference type="SAM" id="MobiDB-lite"/>
    </source>
</evidence>
<dbReference type="GO" id="GO:0016616">
    <property type="term" value="F:oxidoreductase activity, acting on the CH-OH group of donors, NAD or NADP as acceptor"/>
    <property type="evidence" value="ECO:0007669"/>
    <property type="project" value="UniProtKB-ARBA"/>
</dbReference>
<feature type="region of interest" description="Disordered" evidence="3">
    <location>
        <begin position="150"/>
        <end position="190"/>
    </location>
</feature>
<dbReference type="PRINTS" id="PR00080">
    <property type="entry name" value="SDRFAMILY"/>
</dbReference>
<dbReference type="InterPro" id="IPR007123">
    <property type="entry name" value="Gelsolin-like_dom"/>
</dbReference>
<dbReference type="Pfam" id="PF00106">
    <property type="entry name" value="adh_short"/>
    <property type="match status" value="1"/>
</dbReference>
<dbReference type="Pfam" id="PF00626">
    <property type="entry name" value="Gelsolin"/>
    <property type="match status" value="2"/>
</dbReference>
<keyword evidence="6" id="KW-1185">Reference proteome</keyword>
<dbReference type="InterPro" id="IPR029006">
    <property type="entry name" value="ADF-H/Gelsolin-like_dom_sf"/>
</dbReference>
<dbReference type="SMART" id="SM00262">
    <property type="entry name" value="GEL"/>
    <property type="match status" value="4"/>
</dbReference>
<dbReference type="PROSITE" id="PS51089">
    <property type="entry name" value="HP"/>
    <property type="match status" value="1"/>
</dbReference>
<accession>A0A8T0E5E6</accession>
<evidence type="ECO:0000313" key="5">
    <source>
        <dbReference type="EMBL" id="KAF8765081.1"/>
    </source>
</evidence>
<feature type="compositionally biased region" description="Low complexity" evidence="3">
    <location>
        <begin position="174"/>
        <end position="190"/>
    </location>
</feature>
<dbReference type="GO" id="GO:0008154">
    <property type="term" value="P:actin polymerization or depolymerization"/>
    <property type="evidence" value="ECO:0007669"/>
    <property type="project" value="TreeGrafter"/>
</dbReference>
<dbReference type="EMBL" id="JABXBU010002231">
    <property type="protein sequence ID" value="KAF8765081.1"/>
    <property type="molecule type" value="Genomic_DNA"/>
</dbReference>
<proteinExistence type="inferred from homology"/>
<gene>
    <name evidence="5" type="ORF">HNY73_023079</name>
</gene>
<keyword evidence="2" id="KW-0560">Oxidoreductase</keyword>
<feature type="domain" description="HP" evidence="4">
    <location>
        <begin position="1013"/>
        <end position="1076"/>
    </location>
</feature>
<evidence type="ECO:0000313" key="6">
    <source>
        <dbReference type="Proteomes" id="UP000807504"/>
    </source>
</evidence>
<dbReference type="PANTHER" id="PTHR11977:SF45">
    <property type="entry name" value="SUPERVILLIN"/>
    <property type="match status" value="1"/>
</dbReference>
<dbReference type="GO" id="GO:0005546">
    <property type="term" value="F:phosphatidylinositol-4,5-bisphosphate binding"/>
    <property type="evidence" value="ECO:0007669"/>
    <property type="project" value="TreeGrafter"/>
</dbReference>
<dbReference type="InterPro" id="IPR036886">
    <property type="entry name" value="Villin_headpiece_dom_sf"/>
</dbReference>
<dbReference type="InterPro" id="IPR036291">
    <property type="entry name" value="NAD(P)-bd_dom_sf"/>
</dbReference>
<reference evidence="5" key="1">
    <citation type="journal article" date="2020" name="bioRxiv">
        <title>Chromosome-level reference genome of the European wasp spider Argiope bruennichi: a resource for studies on range expansion and evolutionary adaptation.</title>
        <authorList>
            <person name="Sheffer M.M."/>
            <person name="Hoppe A."/>
            <person name="Krehenwinkel H."/>
            <person name="Uhl G."/>
            <person name="Kuss A.W."/>
            <person name="Jensen L."/>
            <person name="Jensen C."/>
            <person name="Gillespie R.G."/>
            <person name="Hoff K.J."/>
            <person name="Prost S."/>
        </authorList>
    </citation>
    <scope>NUCLEOTIDE SEQUENCE</scope>
</reference>
<dbReference type="InterPro" id="IPR003128">
    <property type="entry name" value="Villin_headpiece"/>
</dbReference>
<evidence type="ECO:0000259" key="4">
    <source>
        <dbReference type="PROSITE" id="PS51089"/>
    </source>
</evidence>
<feature type="compositionally biased region" description="Low complexity" evidence="3">
    <location>
        <begin position="7"/>
        <end position="24"/>
    </location>
</feature>
<dbReference type="SUPFAM" id="SSF55753">
    <property type="entry name" value="Actin depolymerizing proteins"/>
    <property type="match status" value="4"/>
</dbReference>
<protein>
    <submittedName>
        <fullName evidence="5">Supervillin like protein</fullName>
    </submittedName>
</protein>
<dbReference type="Gene3D" id="1.10.950.10">
    <property type="entry name" value="Villin headpiece domain"/>
    <property type="match status" value="1"/>
</dbReference>
<comment type="caution">
    <text evidence="5">The sequence shown here is derived from an EMBL/GenBank/DDBJ whole genome shotgun (WGS) entry which is preliminary data.</text>
</comment>
<dbReference type="PRINTS" id="PR00081">
    <property type="entry name" value="GDHRDH"/>
</dbReference>
<dbReference type="GO" id="GO:0051015">
    <property type="term" value="F:actin filament binding"/>
    <property type="evidence" value="ECO:0007669"/>
    <property type="project" value="InterPro"/>
</dbReference>
<evidence type="ECO:0000256" key="1">
    <source>
        <dbReference type="ARBA" id="ARBA00008418"/>
    </source>
</evidence>